<evidence type="ECO:0000259" key="3">
    <source>
        <dbReference type="Pfam" id="PF03713"/>
    </source>
</evidence>
<dbReference type="PANTHER" id="PTHR36933">
    <property type="entry name" value="SLL0788 PROTEIN"/>
    <property type="match status" value="1"/>
</dbReference>
<dbReference type="RefSeq" id="WP_376808230.1">
    <property type="nucleotide sequence ID" value="NZ_JBHTAC010000024.1"/>
</dbReference>
<evidence type="ECO:0000313" key="5">
    <source>
        <dbReference type="Proteomes" id="UP001596392"/>
    </source>
</evidence>
<dbReference type="InterPro" id="IPR012347">
    <property type="entry name" value="Ferritin-like"/>
</dbReference>
<proteinExistence type="predicted"/>
<evidence type="ECO:0000313" key="4">
    <source>
        <dbReference type="EMBL" id="MFC7245289.1"/>
    </source>
</evidence>
<feature type="region of interest" description="Disordered" evidence="1">
    <location>
        <begin position="193"/>
        <end position="212"/>
    </location>
</feature>
<name>A0ABW2H210_9ACTN</name>
<evidence type="ECO:0000256" key="1">
    <source>
        <dbReference type="SAM" id="MobiDB-lite"/>
    </source>
</evidence>
<dbReference type="Pfam" id="PF03713">
    <property type="entry name" value="DUF305"/>
    <property type="match status" value="1"/>
</dbReference>
<keyword evidence="2" id="KW-0732">Signal</keyword>
<dbReference type="Proteomes" id="UP001596392">
    <property type="component" value="Unassembled WGS sequence"/>
</dbReference>
<dbReference type="PROSITE" id="PS51257">
    <property type="entry name" value="PROKAR_LIPOPROTEIN"/>
    <property type="match status" value="1"/>
</dbReference>
<dbReference type="PANTHER" id="PTHR36933:SF1">
    <property type="entry name" value="SLL0788 PROTEIN"/>
    <property type="match status" value="1"/>
</dbReference>
<organism evidence="4 5">
    <name type="scientific">Catellatospora aurea</name>
    <dbReference type="NCBI Taxonomy" id="1337874"/>
    <lineage>
        <taxon>Bacteria</taxon>
        <taxon>Bacillati</taxon>
        <taxon>Actinomycetota</taxon>
        <taxon>Actinomycetes</taxon>
        <taxon>Micromonosporales</taxon>
        <taxon>Micromonosporaceae</taxon>
        <taxon>Catellatospora</taxon>
    </lineage>
</organism>
<dbReference type="Gene3D" id="1.20.1260.10">
    <property type="match status" value="1"/>
</dbReference>
<reference evidence="5" key="1">
    <citation type="journal article" date="2019" name="Int. J. Syst. Evol. Microbiol.">
        <title>The Global Catalogue of Microorganisms (GCM) 10K type strain sequencing project: providing services to taxonomists for standard genome sequencing and annotation.</title>
        <authorList>
            <consortium name="The Broad Institute Genomics Platform"/>
            <consortium name="The Broad Institute Genome Sequencing Center for Infectious Disease"/>
            <person name="Wu L."/>
            <person name="Ma J."/>
        </authorList>
    </citation>
    <scope>NUCLEOTIDE SEQUENCE [LARGE SCALE GENOMIC DNA]</scope>
    <source>
        <strain evidence="5">CGMCC 1.9106</strain>
    </source>
</reference>
<gene>
    <name evidence="4" type="ORF">ACFQO7_22680</name>
</gene>
<accession>A0ABW2H210</accession>
<protein>
    <submittedName>
        <fullName evidence="4">DUF305 domain-containing protein</fullName>
    </submittedName>
</protein>
<sequence length="212" mass="22359">MGHTVRATAVTAAVLIAAGALSGCAGTQTTQNTPVPAAVQPSPTQQFNDTDVQFVQQMILHHQQALMMADMAAQKAAGADVKQLAVQIGQEQSPEIEQMSTWLRQWGKAVPSMGPGMAMPSMSPPMGHGMMPSMGPMPDMGQMQNMTGEQFDQMFLQMMIAHHEGAVAMAKAEIAGGANPAAKQLAEKIQASQSAQIEQMRQMLGATPSPTS</sequence>
<dbReference type="InterPro" id="IPR005183">
    <property type="entry name" value="DUF305_CopM-like"/>
</dbReference>
<comment type="caution">
    <text evidence="4">The sequence shown here is derived from an EMBL/GenBank/DDBJ whole genome shotgun (WGS) entry which is preliminary data.</text>
</comment>
<feature type="signal peptide" evidence="2">
    <location>
        <begin position="1"/>
        <end position="25"/>
    </location>
</feature>
<feature type="chain" id="PRO_5047029604" evidence="2">
    <location>
        <begin position="26"/>
        <end position="212"/>
    </location>
</feature>
<keyword evidence="5" id="KW-1185">Reference proteome</keyword>
<feature type="domain" description="DUF305" evidence="3">
    <location>
        <begin position="51"/>
        <end position="204"/>
    </location>
</feature>
<dbReference type="EMBL" id="JBHTAC010000024">
    <property type="protein sequence ID" value="MFC7245289.1"/>
    <property type="molecule type" value="Genomic_DNA"/>
</dbReference>
<evidence type="ECO:0000256" key="2">
    <source>
        <dbReference type="SAM" id="SignalP"/>
    </source>
</evidence>